<feature type="domain" description="F-box" evidence="1">
    <location>
        <begin position="23"/>
        <end position="74"/>
    </location>
</feature>
<keyword evidence="3" id="KW-1185">Reference proteome</keyword>
<evidence type="ECO:0000313" key="3">
    <source>
        <dbReference type="Proteomes" id="UP000886523"/>
    </source>
</evidence>
<dbReference type="InterPro" id="IPR001810">
    <property type="entry name" value="F-box_dom"/>
</dbReference>
<dbReference type="OrthoDB" id="2269034at2759"/>
<protein>
    <recommendedName>
        <fullName evidence="1">F-box domain-containing protein</fullName>
    </recommendedName>
</protein>
<dbReference type="EMBL" id="MU128927">
    <property type="protein sequence ID" value="KAF9518161.1"/>
    <property type="molecule type" value="Genomic_DNA"/>
</dbReference>
<reference evidence="2" key="1">
    <citation type="journal article" date="2020" name="Nat. Commun.">
        <title>Large-scale genome sequencing of mycorrhizal fungi provides insights into the early evolution of symbiotic traits.</title>
        <authorList>
            <person name="Miyauchi S."/>
            <person name="Kiss E."/>
            <person name="Kuo A."/>
            <person name="Drula E."/>
            <person name="Kohler A."/>
            <person name="Sanchez-Garcia M."/>
            <person name="Morin E."/>
            <person name="Andreopoulos B."/>
            <person name="Barry K.W."/>
            <person name="Bonito G."/>
            <person name="Buee M."/>
            <person name="Carver A."/>
            <person name="Chen C."/>
            <person name="Cichocki N."/>
            <person name="Clum A."/>
            <person name="Culley D."/>
            <person name="Crous P.W."/>
            <person name="Fauchery L."/>
            <person name="Girlanda M."/>
            <person name="Hayes R.D."/>
            <person name="Keri Z."/>
            <person name="LaButti K."/>
            <person name="Lipzen A."/>
            <person name="Lombard V."/>
            <person name="Magnuson J."/>
            <person name="Maillard F."/>
            <person name="Murat C."/>
            <person name="Nolan M."/>
            <person name="Ohm R.A."/>
            <person name="Pangilinan J."/>
            <person name="Pereira M.F."/>
            <person name="Perotto S."/>
            <person name="Peter M."/>
            <person name="Pfister S."/>
            <person name="Riley R."/>
            <person name="Sitrit Y."/>
            <person name="Stielow J.B."/>
            <person name="Szollosi G."/>
            <person name="Zifcakova L."/>
            <person name="Stursova M."/>
            <person name="Spatafora J.W."/>
            <person name="Tedersoo L."/>
            <person name="Vaario L.M."/>
            <person name="Yamada A."/>
            <person name="Yan M."/>
            <person name="Wang P."/>
            <person name="Xu J."/>
            <person name="Bruns T."/>
            <person name="Baldrian P."/>
            <person name="Vilgalys R."/>
            <person name="Dunand C."/>
            <person name="Henrissat B."/>
            <person name="Grigoriev I.V."/>
            <person name="Hibbett D."/>
            <person name="Nagy L.G."/>
            <person name="Martin F.M."/>
        </authorList>
    </citation>
    <scope>NUCLEOTIDE SEQUENCE</scope>
    <source>
        <strain evidence="2">UP504</strain>
    </source>
</reference>
<dbReference type="InterPro" id="IPR032675">
    <property type="entry name" value="LRR_dom_sf"/>
</dbReference>
<dbReference type="SUPFAM" id="SSF81383">
    <property type="entry name" value="F-box domain"/>
    <property type="match status" value="1"/>
</dbReference>
<name>A0A9P6B8E0_9AGAM</name>
<dbReference type="Gene3D" id="1.20.1280.50">
    <property type="match status" value="1"/>
</dbReference>
<evidence type="ECO:0000313" key="2">
    <source>
        <dbReference type="EMBL" id="KAF9518161.1"/>
    </source>
</evidence>
<dbReference type="Proteomes" id="UP000886523">
    <property type="component" value="Unassembled WGS sequence"/>
</dbReference>
<accession>A0A9P6B8E0</accession>
<sequence length="443" mass="49576">MVTGRLAGRNQLGQHTPLTYDLWSVLPVEIIAWIFLLVVEIEPNPRAPLFLSQTCRRWRSIAIENQLLWRHIIINQMEAEYYLAQLCVSRCSSCAIDFTIQSSMHLTAGHVSRLLDIMTSCSKQLRHVTVHADHVAVHRFIHWFAQCDGTPNPETLSISTLRATENEEELEVPPHTVAGPDLHAPVNMALQSPSLLSSPPPFARLRHLKIGNQTYQSQPNFRGLISILSRCPDLQTLILQGPCDPRDMNPSPDPITFRSLTHLEISYQTSAAQSLALAEWDVEVFDRVIEHFGVHELYSTVTSLRICGINVSTLTFGAPAFLRFFKAMTNVEHLTIELHGMNPISVSCLSDPDPEVPVLLQSLTGLKVSGAHRNCVAHLVTKRKQWGLPIQDLVLQKKTNIETPHILQAIYSSVKNVSFIEWDGEESTCSGSEDGYDSDDDEG</sequence>
<proteinExistence type="predicted"/>
<evidence type="ECO:0000259" key="1">
    <source>
        <dbReference type="Pfam" id="PF12937"/>
    </source>
</evidence>
<comment type="caution">
    <text evidence="2">The sequence shown here is derived from an EMBL/GenBank/DDBJ whole genome shotgun (WGS) entry which is preliminary data.</text>
</comment>
<dbReference type="InterPro" id="IPR036047">
    <property type="entry name" value="F-box-like_dom_sf"/>
</dbReference>
<dbReference type="Pfam" id="PF12937">
    <property type="entry name" value="F-box-like"/>
    <property type="match status" value="1"/>
</dbReference>
<dbReference type="Gene3D" id="3.80.10.10">
    <property type="entry name" value="Ribonuclease Inhibitor"/>
    <property type="match status" value="1"/>
</dbReference>
<organism evidence="2 3">
    <name type="scientific">Hydnum rufescens UP504</name>
    <dbReference type="NCBI Taxonomy" id="1448309"/>
    <lineage>
        <taxon>Eukaryota</taxon>
        <taxon>Fungi</taxon>
        <taxon>Dikarya</taxon>
        <taxon>Basidiomycota</taxon>
        <taxon>Agaricomycotina</taxon>
        <taxon>Agaricomycetes</taxon>
        <taxon>Cantharellales</taxon>
        <taxon>Hydnaceae</taxon>
        <taxon>Hydnum</taxon>
    </lineage>
</organism>
<gene>
    <name evidence="2" type="ORF">BS47DRAFT_1359180</name>
</gene>
<dbReference type="AlphaFoldDB" id="A0A9P6B8E0"/>
<dbReference type="SUPFAM" id="SSF52047">
    <property type="entry name" value="RNI-like"/>
    <property type="match status" value="1"/>
</dbReference>